<dbReference type="InterPro" id="IPR016155">
    <property type="entry name" value="Mopterin_synth/thiamin_S_b"/>
</dbReference>
<name>X1D5M3_9ZZZZ</name>
<gene>
    <name evidence="1" type="ORF">S01H4_48002</name>
</gene>
<dbReference type="InterPro" id="IPR003749">
    <property type="entry name" value="ThiS/MoaD-like"/>
</dbReference>
<protein>
    <recommendedName>
        <fullName evidence="2">MoaD/ThiS family protein</fullName>
    </recommendedName>
</protein>
<accession>X1D5M3</accession>
<dbReference type="Pfam" id="PF02597">
    <property type="entry name" value="ThiS"/>
    <property type="match status" value="1"/>
</dbReference>
<evidence type="ECO:0008006" key="2">
    <source>
        <dbReference type="Google" id="ProtNLM"/>
    </source>
</evidence>
<dbReference type="CDD" id="cd17040">
    <property type="entry name" value="Ubl_MoaD_like"/>
    <property type="match status" value="1"/>
</dbReference>
<dbReference type="SUPFAM" id="SSF54285">
    <property type="entry name" value="MoaD/ThiS"/>
    <property type="match status" value="1"/>
</dbReference>
<comment type="caution">
    <text evidence="1">The sequence shown here is derived from an EMBL/GenBank/DDBJ whole genome shotgun (WGS) entry which is preliminary data.</text>
</comment>
<dbReference type="InterPro" id="IPR012675">
    <property type="entry name" value="Beta-grasp_dom_sf"/>
</dbReference>
<sequence>MKITVRFRGPIAREMDDGVLEMEIEDGLTLNDLFVKIIEQNSYLQSIWKISAEIDRDSMILCNEVDIGVTGGLNTTLKDGDILTILPLVHGG</sequence>
<reference evidence="1" key="1">
    <citation type="journal article" date="2014" name="Front. Microbiol.">
        <title>High frequency of phylogenetically diverse reductive dehalogenase-homologous genes in deep subseafloor sedimentary metagenomes.</title>
        <authorList>
            <person name="Kawai M."/>
            <person name="Futagami T."/>
            <person name="Toyoda A."/>
            <person name="Takaki Y."/>
            <person name="Nishi S."/>
            <person name="Hori S."/>
            <person name="Arai W."/>
            <person name="Tsubouchi T."/>
            <person name="Morono Y."/>
            <person name="Uchiyama I."/>
            <person name="Ito T."/>
            <person name="Fujiyama A."/>
            <person name="Inagaki F."/>
            <person name="Takami H."/>
        </authorList>
    </citation>
    <scope>NUCLEOTIDE SEQUENCE</scope>
    <source>
        <strain evidence="1">Expedition CK06-06</strain>
    </source>
</reference>
<dbReference type="AlphaFoldDB" id="X1D5M3"/>
<dbReference type="EMBL" id="BART01027017">
    <property type="protein sequence ID" value="GAH03570.1"/>
    <property type="molecule type" value="Genomic_DNA"/>
</dbReference>
<organism evidence="1">
    <name type="scientific">marine sediment metagenome</name>
    <dbReference type="NCBI Taxonomy" id="412755"/>
    <lineage>
        <taxon>unclassified sequences</taxon>
        <taxon>metagenomes</taxon>
        <taxon>ecological metagenomes</taxon>
    </lineage>
</organism>
<proteinExistence type="predicted"/>
<dbReference type="Gene3D" id="3.10.20.30">
    <property type="match status" value="1"/>
</dbReference>
<evidence type="ECO:0000313" key="1">
    <source>
        <dbReference type="EMBL" id="GAH03570.1"/>
    </source>
</evidence>